<evidence type="ECO:0000313" key="16">
    <source>
        <dbReference type="EMBL" id="AWY98106.1"/>
    </source>
</evidence>
<keyword evidence="17" id="KW-1185">Reference proteome</keyword>
<dbReference type="GO" id="GO:0045259">
    <property type="term" value="C:proton-transporting ATP synthase complex"/>
    <property type="evidence" value="ECO:0007669"/>
    <property type="project" value="UniProtKB-KW"/>
</dbReference>
<evidence type="ECO:0000256" key="11">
    <source>
        <dbReference type="ARBA" id="ARBA00025198"/>
    </source>
</evidence>
<comment type="similarity">
    <text evidence="1 13 14">Belongs to the ATPase B chain family.</text>
</comment>
<organism evidence="16 17">
    <name type="scientific">Blautia argi</name>
    <dbReference type="NCBI Taxonomy" id="1912897"/>
    <lineage>
        <taxon>Bacteria</taxon>
        <taxon>Bacillati</taxon>
        <taxon>Bacillota</taxon>
        <taxon>Clostridia</taxon>
        <taxon>Lachnospirales</taxon>
        <taxon>Lachnospiraceae</taxon>
        <taxon>Blautia</taxon>
    </lineage>
</organism>
<dbReference type="GO" id="GO:0012505">
    <property type="term" value="C:endomembrane system"/>
    <property type="evidence" value="ECO:0007669"/>
    <property type="project" value="UniProtKB-SubCell"/>
</dbReference>
<sequence length="166" mass="18343">MLKLGWDLVWTIINLIVLYLLMKKFLIGPVLGIMEKRKALIESQLDNAKTVQEKAEELKGQYEQALSSAKEESVQIIEDAKADARQMSEGIVKNANLQAAKIIETAKNTAEQERENAMQGAKAEIAGLAMEAAKKLLLDGSSENGNRMLYDEFLAKAGDAHDTDLH</sequence>
<evidence type="ECO:0000313" key="17">
    <source>
        <dbReference type="Proteomes" id="UP000250003"/>
    </source>
</evidence>
<keyword evidence="7 13" id="KW-1133">Transmembrane helix</keyword>
<dbReference type="Pfam" id="PF00430">
    <property type="entry name" value="ATP-synt_B"/>
    <property type="match status" value="1"/>
</dbReference>
<dbReference type="Gene3D" id="6.10.250.1580">
    <property type="match status" value="1"/>
</dbReference>
<dbReference type="EMBL" id="CP030280">
    <property type="protein sequence ID" value="AWY98106.1"/>
    <property type="molecule type" value="Genomic_DNA"/>
</dbReference>
<evidence type="ECO:0000256" key="5">
    <source>
        <dbReference type="ARBA" id="ARBA00022692"/>
    </source>
</evidence>
<evidence type="ECO:0000256" key="4">
    <source>
        <dbReference type="ARBA" id="ARBA00022547"/>
    </source>
</evidence>
<comment type="function">
    <text evidence="11 13">F(1)F(0) ATP synthase produces ATP from ADP in the presence of a proton or sodium gradient. F-type ATPases consist of two structural domains, F(1) containing the extramembraneous catalytic core and F(0) containing the membrane proton channel, linked together by a central stalk and a peripheral stalk. During catalysis, ATP synthesis in the catalytic domain of F(1) is coupled via a rotary mechanism of the central stalk subunits to proton translocation.</text>
</comment>
<keyword evidence="2 13" id="KW-0813">Transport</keyword>
<dbReference type="PANTHER" id="PTHR33445:SF1">
    <property type="entry name" value="ATP SYNTHASE SUBUNIT B"/>
    <property type="match status" value="1"/>
</dbReference>
<dbReference type="GO" id="GO:0046961">
    <property type="term" value="F:proton-transporting ATPase activity, rotational mechanism"/>
    <property type="evidence" value="ECO:0007669"/>
    <property type="project" value="TreeGrafter"/>
</dbReference>
<keyword evidence="9 13" id="KW-0472">Membrane</keyword>
<dbReference type="InterPro" id="IPR002146">
    <property type="entry name" value="ATP_synth_b/b'su_bac/chlpt"/>
</dbReference>
<evidence type="ECO:0000256" key="12">
    <source>
        <dbReference type="ARBA" id="ARBA00037847"/>
    </source>
</evidence>
<comment type="subunit">
    <text evidence="13">F-type ATPases have 2 components, F(1) - the catalytic core - and F(0) - the membrane proton channel. F(1) has five subunits: alpha(3), beta(3), gamma(1), delta(1), epsilon(1). F(0) has three main subunits: a(1), b(2) and c(10-14). The alpha and beta chains form an alternating ring which encloses part of the gamma chain. F(1) is attached to F(0) by a central stalk formed by the gamma and epsilon chains, while a peripheral stalk is formed by the delta and b chains.</text>
</comment>
<dbReference type="InterPro" id="IPR028987">
    <property type="entry name" value="ATP_synth_B-like_membr_sf"/>
</dbReference>
<dbReference type="CDD" id="cd06503">
    <property type="entry name" value="ATP-synt_Fo_b"/>
    <property type="match status" value="1"/>
</dbReference>
<dbReference type="HAMAP" id="MF_01398">
    <property type="entry name" value="ATP_synth_b_bprime"/>
    <property type="match status" value="1"/>
</dbReference>
<dbReference type="AlphaFoldDB" id="A0A2Z4UAQ8"/>
<comment type="function">
    <text evidence="13">Component of the F(0) channel, it forms part of the peripheral stalk, linking F(1) to F(0).</text>
</comment>
<keyword evidence="15" id="KW-0175">Coiled coil</keyword>
<evidence type="ECO:0000256" key="8">
    <source>
        <dbReference type="ARBA" id="ARBA00023065"/>
    </source>
</evidence>
<evidence type="ECO:0000256" key="9">
    <source>
        <dbReference type="ARBA" id="ARBA00023136"/>
    </source>
</evidence>
<dbReference type="RefSeq" id="WP_111919595.1">
    <property type="nucleotide sequence ID" value="NZ_CAUWHR010000029.1"/>
</dbReference>
<dbReference type="Gene3D" id="1.20.5.620">
    <property type="entry name" value="F1F0 ATP synthase subunit B, membrane domain"/>
    <property type="match status" value="1"/>
</dbReference>
<evidence type="ECO:0000256" key="7">
    <source>
        <dbReference type="ARBA" id="ARBA00022989"/>
    </source>
</evidence>
<keyword evidence="6 13" id="KW-0375">Hydrogen ion transport</keyword>
<dbReference type="NCBIfam" id="TIGR01144">
    <property type="entry name" value="ATP_synt_b"/>
    <property type="match status" value="1"/>
</dbReference>
<keyword evidence="10 13" id="KW-0066">ATP synthesis</keyword>
<comment type="subcellular location">
    <subcellularLocation>
        <location evidence="13">Cell membrane</location>
        <topology evidence="13">Single-pass membrane protein</topology>
    </subcellularLocation>
    <subcellularLocation>
        <location evidence="12">Endomembrane system</location>
        <topology evidence="12">Single-pass membrane protein</topology>
    </subcellularLocation>
</comment>
<evidence type="ECO:0000256" key="6">
    <source>
        <dbReference type="ARBA" id="ARBA00022781"/>
    </source>
</evidence>
<evidence type="ECO:0000256" key="2">
    <source>
        <dbReference type="ARBA" id="ARBA00022448"/>
    </source>
</evidence>
<keyword evidence="4 13" id="KW-0138">CF(0)</keyword>
<dbReference type="InterPro" id="IPR050059">
    <property type="entry name" value="ATP_synthase_B_chain"/>
</dbReference>
<evidence type="ECO:0000256" key="1">
    <source>
        <dbReference type="ARBA" id="ARBA00005513"/>
    </source>
</evidence>
<feature type="coiled-coil region" evidence="15">
    <location>
        <begin position="41"/>
        <end position="72"/>
    </location>
</feature>
<keyword evidence="8 13" id="KW-0406">Ion transport</keyword>
<keyword evidence="5 13" id="KW-0812">Transmembrane</keyword>
<dbReference type="InterPro" id="IPR005864">
    <property type="entry name" value="ATP_synth_F0_bsu_bac"/>
</dbReference>
<dbReference type="OrthoDB" id="1770883at2"/>
<evidence type="ECO:0000256" key="3">
    <source>
        <dbReference type="ARBA" id="ARBA00022475"/>
    </source>
</evidence>
<dbReference type="GO" id="GO:0046933">
    <property type="term" value="F:proton-transporting ATP synthase activity, rotational mechanism"/>
    <property type="evidence" value="ECO:0007669"/>
    <property type="project" value="UniProtKB-UniRule"/>
</dbReference>
<gene>
    <name evidence="13 16" type="primary">atpF</name>
    <name evidence="16" type="ORF">DQQ01_08055</name>
</gene>
<accession>A0A2Z4UAQ8</accession>
<dbReference type="SUPFAM" id="SSF81573">
    <property type="entry name" value="F1F0 ATP synthase subunit B, membrane domain"/>
    <property type="match status" value="1"/>
</dbReference>
<feature type="transmembrane region" description="Helical" evidence="13">
    <location>
        <begin position="12"/>
        <end position="34"/>
    </location>
</feature>
<evidence type="ECO:0000256" key="10">
    <source>
        <dbReference type="ARBA" id="ARBA00023310"/>
    </source>
</evidence>
<evidence type="ECO:0000256" key="13">
    <source>
        <dbReference type="HAMAP-Rule" id="MF_01398"/>
    </source>
</evidence>
<keyword evidence="3 13" id="KW-1003">Cell membrane</keyword>
<evidence type="ECO:0000256" key="15">
    <source>
        <dbReference type="SAM" id="Coils"/>
    </source>
</evidence>
<reference evidence="17" key="1">
    <citation type="submission" date="2018-06" db="EMBL/GenBank/DDBJ databases">
        <title>Description of Blautia argi sp. nov., a new anaerobic isolated from dog feces.</title>
        <authorList>
            <person name="Chang Y.-H."/>
            <person name="Paek J."/>
            <person name="Shin Y."/>
        </authorList>
    </citation>
    <scope>NUCLEOTIDE SEQUENCE [LARGE SCALE GENOMIC DNA]</scope>
    <source>
        <strain evidence="17">KCTC 15426</strain>
    </source>
</reference>
<protein>
    <recommendedName>
        <fullName evidence="13">ATP synthase subunit b</fullName>
    </recommendedName>
    <alternativeName>
        <fullName evidence="13">ATP synthase F(0) sector subunit b</fullName>
    </alternativeName>
    <alternativeName>
        <fullName evidence="13">ATPase subunit I</fullName>
    </alternativeName>
    <alternativeName>
        <fullName evidence="13">F-type ATPase subunit b</fullName>
        <shortName evidence="13">F-ATPase subunit b</shortName>
    </alternativeName>
</protein>
<dbReference type="GO" id="GO:0005886">
    <property type="term" value="C:plasma membrane"/>
    <property type="evidence" value="ECO:0007669"/>
    <property type="project" value="UniProtKB-SubCell"/>
</dbReference>
<proteinExistence type="inferred from homology"/>
<dbReference type="Proteomes" id="UP000250003">
    <property type="component" value="Chromosome"/>
</dbReference>
<dbReference type="PANTHER" id="PTHR33445">
    <property type="entry name" value="ATP SYNTHASE SUBUNIT B', CHLOROPLASTIC"/>
    <property type="match status" value="1"/>
</dbReference>
<name>A0A2Z4UAQ8_9FIRM</name>
<evidence type="ECO:0000256" key="14">
    <source>
        <dbReference type="RuleBase" id="RU003848"/>
    </source>
</evidence>
<dbReference type="KEGG" id="blau:DQQ01_08055"/>